<feature type="compositionally biased region" description="Basic and acidic residues" evidence="1">
    <location>
        <begin position="314"/>
        <end position="323"/>
    </location>
</feature>
<feature type="signal peptide" evidence="2">
    <location>
        <begin position="1"/>
        <end position="21"/>
    </location>
</feature>
<accession>A0A436ZSZ7</accession>
<evidence type="ECO:0000256" key="2">
    <source>
        <dbReference type="SAM" id="SignalP"/>
    </source>
</evidence>
<evidence type="ECO:0000313" key="3">
    <source>
        <dbReference type="EMBL" id="RVD81853.1"/>
    </source>
</evidence>
<reference evidence="3 4" key="1">
    <citation type="submission" date="2019-01" db="EMBL/GenBank/DDBJ databases">
        <title>Intercellular communication is required for trap formation in the nematode-trapping fungus Duddingtonia flagrans.</title>
        <authorList>
            <person name="Youssar L."/>
            <person name="Wernet V."/>
            <person name="Hensel N."/>
            <person name="Hildebrandt H.-G."/>
            <person name="Fischer R."/>
        </authorList>
    </citation>
    <scope>NUCLEOTIDE SEQUENCE [LARGE SCALE GENOMIC DNA]</scope>
    <source>
        <strain evidence="3 4">CBS H-5679</strain>
    </source>
</reference>
<name>A0A436ZSZ7_ARTFL</name>
<feature type="chain" id="PRO_5019490275" evidence="2">
    <location>
        <begin position="22"/>
        <end position="354"/>
    </location>
</feature>
<keyword evidence="2" id="KW-0732">Signal</keyword>
<feature type="compositionally biased region" description="Acidic residues" evidence="1">
    <location>
        <begin position="294"/>
        <end position="310"/>
    </location>
</feature>
<protein>
    <submittedName>
        <fullName evidence="3">Uncharacterized protein</fullName>
    </submittedName>
</protein>
<dbReference type="GeneID" id="93592011"/>
<feature type="compositionally biased region" description="Low complexity" evidence="1">
    <location>
        <begin position="324"/>
        <end position="333"/>
    </location>
</feature>
<dbReference type="RefSeq" id="XP_067487397.1">
    <property type="nucleotide sequence ID" value="XM_067639629.1"/>
</dbReference>
<dbReference type="VEuPathDB" id="FungiDB:DFL_009700"/>
<keyword evidence="4" id="KW-1185">Reference proteome</keyword>
<organism evidence="3 4">
    <name type="scientific">Arthrobotrys flagrans</name>
    <name type="common">Nematode-trapping fungus</name>
    <name type="synonym">Trichothecium flagrans</name>
    <dbReference type="NCBI Taxonomy" id="97331"/>
    <lineage>
        <taxon>Eukaryota</taxon>
        <taxon>Fungi</taxon>
        <taxon>Dikarya</taxon>
        <taxon>Ascomycota</taxon>
        <taxon>Pezizomycotina</taxon>
        <taxon>Orbiliomycetes</taxon>
        <taxon>Orbiliales</taxon>
        <taxon>Orbiliaceae</taxon>
        <taxon>Arthrobotrys</taxon>
    </lineage>
</organism>
<evidence type="ECO:0000256" key="1">
    <source>
        <dbReference type="SAM" id="MobiDB-lite"/>
    </source>
</evidence>
<sequence length="354" mass="39567">MHRYRMTLAIFYVATLPGVNAWWQKAVGRSEYENDPYRYTHNTSTPQPKASQNRQYGKCASVSYTGFDKSSFLKAFLVFDSPVTRPGVDAILFYNSKDCESDPVVVVVVELNNLDGLQAIDFKDLGINLRPNANSTNTVIDQRSCRGLLALAKPMAENANARFASRLAEAMQNDYFEYKQNNPDGVSAEPAVVDPFSADKTRPNKVEELKSTFTAALEAGMQSLWMHYYENLYDVVLSIYQDYLNGYTGMTGQALGETDQASSEMLRDMVAEEESGENFSLVINLAPSDTMVEKEEEDDDDRRGEDDEDTTVARVKEEEREGRPGTTRPGDTPRASESRRDEISASLNPGRGNV</sequence>
<dbReference type="AlphaFoldDB" id="A0A436ZSZ7"/>
<feature type="region of interest" description="Disordered" evidence="1">
    <location>
        <begin position="288"/>
        <end position="354"/>
    </location>
</feature>
<comment type="caution">
    <text evidence="3">The sequence shown here is derived from an EMBL/GenBank/DDBJ whole genome shotgun (WGS) entry which is preliminary data.</text>
</comment>
<dbReference type="Proteomes" id="UP000283090">
    <property type="component" value="Unassembled WGS sequence"/>
</dbReference>
<feature type="compositionally biased region" description="Basic and acidic residues" evidence="1">
    <location>
        <begin position="334"/>
        <end position="343"/>
    </location>
</feature>
<proteinExistence type="predicted"/>
<dbReference type="EMBL" id="SAEB01000012">
    <property type="protein sequence ID" value="RVD81853.1"/>
    <property type="molecule type" value="Genomic_DNA"/>
</dbReference>
<gene>
    <name evidence="3" type="ORF">DFL_009700</name>
</gene>
<evidence type="ECO:0000313" key="4">
    <source>
        <dbReference type="Proteomes" id="UP000283090"/>
    </source>
</evidence>